<evidence type="ECO:0000313" key="8">
    <source>
        <dbReference type="Proteomes" id="UP000494117"/>
    </source>
</evidence>
<dbReference type="GO" id="GO:0008873">
    <property type="term" value="F:gluconate 2-dehydrogenase activity"/>
    <property type="evidence" value="ECO:0007669"/>
    <property type="project" value="UniProtKB-EC"/>
</dbReference>
<evidence type="ECO:0000259" key="5">
    <source>
        <dbReference type="Pfam" id="PF00389"/>
    </source>
</evidence>
<keyword evidence="3" id="KW-0520">NAD</keyword>
<dbReference type="PANTHER" id="PTHR10996:SF178">
    <property type="entry name" value="2-HYDROXYACID DEHYDROGENASE YGL185C-RELATED"/>
    <property type="match status" value="1"/>
</dbReference>
<comment type="similarity">
    <text evidence="4">Belongs to the D-isomer specific 2-hydroxyacid dehydrogenase family.</text>
</comment>
<gene>
    <name evidence="7" type="ORF">LMG26858_00816</name>
</gene>
<evidence type="ECO:0000256" key="4">
    <source>
        <dbReference type="RuleBase" id="RU003719"/>
    </source>
</evidence>
<dbReference type="PANTHER" id="PTHR10996">
    <property type="entry name" value="2-HYDROXYACID DEHYDROGENASE-RELATED"/>
    <property type="match status" value="1"/>
</dbReference>
<organism evidence="7 8">
    <name type="scientific">Achromobacter anxifer</name>
    <dbReference type="NCBI Taxonomy" id="1287737"/>
    <lineage>
        <taxon>Bacteria</taxon>
        <taxon>Pseudomonadati</taxon>
        <taxon>Pseudomonadota</taxon>
        <taxon>Betaproteobacteria</taxon>
        <taxon>Burkholderiales</taxon>
        <taxon>Alcaligenaceae</taxon>
        <taxon>Achromobacter</taxon>
    </lineage>
</organism>
<dbReference type="InterPro" id="IPR050223">
    <property type="entry name" value="D-isomer_2-hydroxyacid_DH"/>
</dbReference>
<name>A0A6S7DR81_9BURK</name>
<keyword evidence="2 4" id="KW-0560">Oxidoreductase</keyword>
<evidence type="ECO:0000256" key="3">
    <source>
        <dbReference type="ARBA" id="ARBA00023027"/>
    </source>
</evidence>
<dbReference type="SUPFAM" id="SSF51735">
    <property type="entry name" value="NAD(P)-binding Rossmann-fold domains"/>
    <property type="match status" value="1"/>
</dbReference>
<proteinExistence type="inferred from homology"/>
<feature type="domain" description="D-isomer specific 2-hydroxyacid dehydrogenase catalytic" evidence="5">
    <location>
        <begin position="19"/>
        <end position="310"/>
    </location>
</feature>
<dbReference type="InterPro" id="IPR006139">
    <property type="entry name" value="D-isomer_2_OHA_DH_cat_dom"/>
</dbReference>
<dbReference type="AlphaFoldDB" id="A0A6S7DR81"/>
<dbReference type="EMBL" id="CADILG010000003">
    <property type="protein sequence ID" value="CAB3833399.1"/>
    <property type="molecule type" value="Genomic_DNA"/>
</dbReference>
<dbReference type="GO" id="GO:0030267">
    <property type="term" value="F:glyoxylate reductase (NADPH) activity"/>
    <property type="evidence" value="ECO:0007669"/>
    <property type="project" value="TreeGrafter"/>
</dbReference>
<dbReference type="RefSeq" id="WP_175205694.1">
    <property type="nucleotide sequence ID" value="NZ_CADILG010000003.1"/>
</dbReference>
<evidence type="ECO:0000313" key="7">
    <source>
        <dbReference type="EMBL" id="CAB3833399.1"/>
    </source>
</evidence>
<dbReference type="GO" id="GO:0016618">
    <property type="term" value="F:hydroxypyruvate reductase [NAD(P)H] activity"/>
    <property type="evidence" value="ECO:0007669"/>
    <property type="project" value="TreeGrafter"/>
</dbReference>
<dbReference type="InterPro" id="IPR036291">
    <property type="entry name" value="NAD(P)-bd_dom_sf"/>
</dbReference>
<dbReference type="CDD" id="cd12156">
    <property type="entry name" value="HPPR"/>
    <property type="match status" value="1"/>
</dbReference>
<sequence length="311" mass="32316">MTIPLLVLIESVQDYLPEIEARGFRVIFAPTTATRAQAIRDHGADIRIVLTRGATGLRADEMAAMPKLEMACSLGVGYENIDLAAAASRGIVVTNGPGANAVSVADHAMALLLGAARRLPQADASVRQGHWSGFMGPQITGKRLGILGLGTIGLEIAKRGANGFGMSVGYHSRRARPETGYAYFETPLALAAASDFLVIATPGGSGTRHLVDAQALEALGPDGYLVNIARGSVVDTQALIAALAARRIAGAGLDVVDGEPEIPRALLELDNVVLTPHSAGRSPEAVHATVALFLDNATAHFAGKPVLTPVR</sequence>
<keyword evidence="1" id="KW-0521">NADP</keyword>
<dbReference type="InterPro" id="IPR006140">
    <property type="entry name" value="D-isomer_DH_NAD-bd"/>
</dbReference>
<feature type="domain" description="D-isomer specific 2-hydroxyacid dehydrogenase NAD-binding" evidence="6">
    <location>
        <begin position="109"/>
        <end position="279"/>
    </location>
</feature>
<dbReference type="Proteomes" id="UP000494117">
    <property type="component" value="Unassembled WGS sequence"/>
</dbReference>
<keyword evidence="8" id="KW-1185">Reference proteome</keyword>
<reference evidence="7 8" key="1">
    <citation type="submission" date="2020-04" db="EMBL/GenBank/DDBJ databases">
        <authorList>
            <person name="De Canck E."/>
        </authorList>
    </citation>
    <scope>NUCLEOTIDE SEQUENCE [LARGE SCALE GENOMIC DNA]</scope>
    <source>
        <strain evidence="7 8">LMG 26858</strain>
    </source>
</reference>
<dbReference type="Pfam" id="PF00389">
    <property type="entry name" value="2-Hacid_dh"/>
    <property type="match status" value="1"/>
</dbReference>
<dbReference type="FunFam" id="3.40.50.720:FF:000213">
    <property type="entry name" value="Putative 2-hydroxyacid dehydrogenase"/>
    <property type="match status" value="1"/>
</dbReference>
<evidence type="ECO:0000259" key="6">
    <source>
        <dbReference type="Pfam" id="PF02826"/>
    </source>
</evidence>
<dbReference type="SUPFAM" id="SSF52283">
    <property type="entry name" value="Formate/glycerate dehydrogenase catalytic domain-like"/>
    <property type="match status" value="1"/>
</dbReference>
<protein>
    <submittedName>
        <fullName evidence="7">2-ketogluconate reductase</fullName>
        <ecNumber evidence="7">1.1.1.215</ecNumber>
    </submittedName>
</protein>
<dbReference type="GO" id="GO:0005829">
    <property type="term" value="C:cytosol"/>
    <property type="evidence" value="ECO:0007669"/>
    <property type="project" value="TreeGrafter"/>
</dbReference>
<dbReference type="GO" id="GO:0051287">
    <property type="term" value="F:NAD binding"/>
    <property type="evidence" value="ECO:0007669"/>
    <property type="project" value="InterPro"/>
</dbReference>
<dbReference type="Pfam" id="PF02826">
    <property type="entry name" value="2-Hacid_dh_C"/>
    <property type="match status" value="1"/>
</dbReference>
<dbReference type="EC" id="1.1.1.215" evidence="7"/>
<evidence type="ECO:0000256" key="2">
    <source>
        <dbReference type="ARBA" id="ARBA00023002"/>
    </source>
</evidence>
<accession>A0A6S7DR81</accession>
<evidence type="ECO:0000256" key="1">
    <source>
        <dbReference type="ARBA" id="ARBA00022857"/>
    </source>
</evidence>
<dbReference type="Gene3D" id="3.40.50.720">
    <property type="entry name" value="NAD(P)-binding Rossmann-like Domain"/>
    <property type="match status" value="2"/>
</dbReference>